<proteinExistence type="predicted"/>
<keyword evidence="2" id="KW-1185">Reference proteome</keyword>
<dbReference type="Proteomes" id="UP001234178">
    <property type="component" value="Unassembled WGS sequence"/>
</dbReference>
<reference evidence="1 2" key="1">
    <citation type="journal article" date="2023" name="Nucleic Acids Res.">
        <title>The hologenome of Daphnia magna reveals possible DNA methylation and microbiome-mediated evolution of the host genome.</title>
        <authorList>
            <person name="Chaturvedi A."/>
            <person name="Li X."/>
            <person name="Dhandapani V."/>
            <person name="Marshall H."/>
            <person name="Kissane S."/>
            <person name="Cuenca-Cambronero M."/>
            <person name="Asole G."/>
            <person name="Calvet F."/>
            <person name="Ruiz-Romero M."/>
            <person name="Marangio P."/>
            <person name="Guigo R."/>
            <person name="Rago D."/>
            <person name="Mirbahai L."/>
            <person name="Eastwood N."/>
            <person name="Colbourne J.K."/>
            <person name="Zhou J."/>
            <person name="Mallon E."/>
            <person name="Orsini L."/>
        </authorList>
    </citation>
    <scope>NUCLEOTIDE SEQUENCE [LARGE SCALE GENOMIC DNA]</scope>
    <source>
        <strain evidence="1">LRV0_1</strain>
    </source>
</reference>
<accession>A0ABR0B1F5</accession>
<gene>
    <name evidence="1" type="ORF">OUZ56_024664</name>
</gene>
<name>A0ABR0B1F5_9CRUS</name>
<comment type="caution">
    <text evidence="1">The sequence shown here is derived from an EMBL/GenBank/DDBJ whole genome shotgun (WGS) entry which is preliminary data.</text>
</comment>
<evidence type="ECO:0000313" key="2">
    <source>
        <dbReference type="Proteomes" id="UP001234178"/>
    </source>
</evidence>
<protein>
    <submittedName>
        <fullName evidence="1">Uncharacterized protein</fullName>
    </submittedName>
</protein>
<organism evidence="1 2">
    <name type="scientific">Daphnia magna</name>
    <dbReference type="NCBI Taxonomy" id="35525"/>
    <lineage>
        <taxon>Eukaryota</taxon>
        <taxon>Metazoa</taxon>
        <taxon>Ecdysozoa</taxon>
        <taxon>Arthropoda</taxon>
        <taxon>Crustacea</taxon>
        <taxon>Branchiopoda</taxon>
        <taxon>Diplostraca</taxon>
        <taxon>Cladocera</taxon>
        <taxon>Anomopoda</taxon>
        <taxon>Daphniidae</taxon>
        <taxon>Daphnia</taxon>
    </lineage>
</organism>
<dbReference type="EMBL" id="JAOYFB010000039">
    <property type="protein sequence ID" value="KAK4031124.1"/>
    <property type="molecule type" value="Genomic_DNA"/>
</dbReference>
<sequence>MSEIFLSGRLSFMVIVLMERPRYSKIWTGSSTDFSELMTKPSDSSVFFVKATADFAASSELAMIKISSRRSPFFLRYATTTLKSLVNAQGAELNPKVLEVDDWPMPTCLFRDKKNATYKARPDCFDCGTLLEQGNDFLVTEFLLLTRHYGIGRSMRLITSPIKTSIQNLYTLSLGYKGLASVETIHVRITQYGPQKNRKKRV</sequence>
<evidence type="ECO:0000313" key="1">
    <source>
        <dbReference type="EMBL" id="KAK4031124.1"/>
    </source>
</evidence>